<dbReference type="Proteomes" id="UP001153269">
    <property type="component" value="Unassembled WGS sequence"/>
</dbReference>
<dbReference type="AlphaFoldDB" id="A0A9N7TK15"/>
<evidence type="ECO:0000313" key="2">
    <source>
        <dbReference type="EMBL" id="CAB1414487.1"/>
    </source>
</evidence>
<proteinExistence type="predicted"/>
<feature type="region of interest" description="Disordered" evidence="1">
    <location>
        <begin position="1"/>
        <end position="39"/>
    </location>
</feature>
<evidence type="ECO:0000256" key="1">
    <source>
        <dbReference type="SAM" id="MobiDB-lite"/>
    </source>
</evidence>
<gene>
    <name evidence="2" type="ORF">PLEPLA_LOCUS2196</name>
</gene>
<keyword evidence="3" id="KW-1185">Reference proteome</keyword>
<feature type="region of interest" description="Disordered" evidence="1">
    <location>
        <begin position="57"/>
        <end position="106"/>
    </location>
</feature>
<comment type="caution">
    <text evidence="2">The sequence shown here is derived from an EMBL/GenBank/DDBJ whole genome shotgun (WGS) entry which is preliminary data.</text>
</comment>
<reference evidence="2" key="1">
    <citation type="submission" date="2020-03" db="EMBL/GenBank/DDBJ databases">
        <authorList>
            <person name="Weist P."/>
        </authorList>
    </citation>
    <scope>NUCLEOTIDE SEQUENCE</scope>
</reference>
<organism evidence="2 3">
    <name type="scientific">Pleuronectes platessa</name>
    <name type="common">European plaice</name>
    <dbReference type="NCBI Taxonomy" id="8262"/>
    <lineage>
        <taxon>Eukaryota</taxon>
        <taxon>Metazoa</taxon>
        <taxon>Chordata</taxon>
        <taxon>Craniata</taxon>
        <taxon>Vertebrata</taxon>
        <taxon>Euteleostomi</taxon>
        <taxon>Actinopterygii</taxon>
        <taxon>Neopterygii</taxon>
        <taxon>Teleostei</taxon>
        <taxon>Neoteleostei</taxon>
        <taxon>Acanthomorphata</taxon>
        <taxon>Carangaria</taxon>
        <taxon>Pleuronectiformes</taxon>
        <taxon>Pleuronectoidei</taxon>
        <taxon>Pleuronectidae</taxon>
        <taxon>Pleuronectes</taxon>
    </lineage>
</organism>
<feature type="compositionally biased region" description="Basic and acidic residues" evidence="1">
    <location>
        <begin position="1"/>
        <end position="22"/>
    </location>
</feature>
<sequence length="106" mass="11327">MSPDRPDELHKKFADNQMDAREPCASGRASHKEKVGSAVEPEWASTVLRQLINQPLSKHLSLPPPPPSSCKCSAMHSGRQESAGSHRRSSTPAAQGSGAERVDGAD</sequence>
<name>A0A9N7TK15_PLEPL</name>
<protein>
    <submittedName>
        <fullName evidence="2">Uncharacterized protein</fullName>
    </submittedName>
</protein>
<evidence type="ECO:0000313" key="3">
    <source>
        <dbReference type="Proteomes" id="UP001153269"/>
    </source>
</evidence>
<dbReference type="EMBL" id="CADEAL010000110">
    <property type="protein sequence ID" value="CAB1414487.1"/>
    <property type="molecule type" value="Genomic_DNA"/>
</dbReference>
<accession>A0A9N7TK15</accession>